<name>A0ABX6TX92_9BACT</name>
<sequence>MNLNFKRTSLIFTPLFTLFALLFGGYFAKRLRILILSLKNATSLIFKASEF</sequence>
<protein>
    <submittedName>
        <fullName evidence="1">Uncharacterized protein</fullName>
    </submittedName>
</protein>
<dbReference type="EMBL" id="CP063091">
    <property type="protein sequence ID" value="QOR03798.1"/>
    <property type="molecule type" value="Genomic_DNA"/>
</dbReference>
<dbReference type="RefSeq" id="WP_169732379.1">
    <property type="nucleotide sequence ID" value="NZ_CP063091.1"/>
</dbReference>
<reference evidence="1 2" key="1">
    <citation type="submission" date="2020-10" db="EMBL/GenBank/DDBJ databases">
        <title>Campylobacter and Helicobacter PacBio genomes.</title>
        <authorList>
            <person name="Lane C."/>
        </authorList>
    </citation>
    <scope>NUCLEOTIDE SEQUENCE [LARGE SCALE GENOMIC DNA]</scope>
    <source>
        <strain evidence="1 2">2010D-8469</strain>
    </source>
</reference>
<gene>
    <name evidence="1" type="ORF">A0071_06335</name>
</gene>
<organism evidence="1 2">
    <name type="scientific">Campylobacter cuniculorum</name>
    <dbReference type="NCBI Taxonomy" id="374106"/>
    <lineage>
        <taxon>Bacteria</taxon>
        <taxon>Pseudomonadati</taxon>
        <taxon>Campylobacterota</taxon>
        <taxon>Epsilonproteobacteria</taxon>
        <taxon>Campylobacterales</taxon>
        <taxon>Campylobacteraceae</taxon>
        <taxon>Campylobacter</taxon>
    </lineage>
</organism>
<evidence type="ECO:0000313" key="1">
    <source>
        <dbReference type="EMBL" id="QOR03798.1"/>
    </source>
</evidence>
<proteinExistence type="predicted"/>
<keyword evidence="2" id="KW-1185">Reference proteome</keyword>
<evidence type="ECO:0000313" key="2">
    <source>
        <dbReference type="Proteomes" id="UP000594874"/>
    </source>
</evidence>
<accession>A0ABX6TX92</accession>
<dbReference type="Proteomes" id="UP000594874">
    <property type="component" value="Chromosome"/>
</dbReference>